<protein>
    <submittedName>
        <fullName evidence="2">Protein CBG27574</fullName>
    </submittedName>
</protein>
<keyword evidence="3" id="KW-1185">Reference proteome</keyword>
<dbReference type="CTD" id="68919024"/>
<keyword evidence="1" id="KW-0812">Transmembrane</keyword>
<dbReference type="GeneID" id="68919024"/>
<evidence type="ECO:0000313" key="3">
    <source>
        <dbReference type="Proteomes" id="UP000008549"/>
    </source>
</evidence>
<keyword evidence="1" id="KW-0472">Membrane</keyword>
<dbReference type="AlphaFoldDB" id="B6IFR8"/>
<dbReference type="HOGENOM" id="CLU_1994653_0_0_1"/>
<dbReference type="RefSeq" id="XP_045098318.1">
    <property type="nucleotide sequence ID" value="XM_045239272.1"/>
</dbReference>
<feature type="transmembrane region" description="Helical" evidence="1">
    <location>
        <begin position="27"/>
        <end position="50"/>
    </location>
</feature>
<reference evidence="2 3" key="2">
    <citation type="journal article" date="2011" name="PLoS Genet.">
        <title>Caenorhabditis briggsae recombinant inbred line genotypes reveal inter-strain incompatibility and the evolution of recombination.</title>
        <authorList>
            <person name="Ross J.A."/>
            <person name="Koboldt D.C."/>
            <person name="Staisch J.E."/>
            <person name="Chamberlin H.M."/>
            <person name="Gupta B.P."/>
            <person name="Miller R.D."/>
            <person name="Baird S.E."/>
            <person name="Haag E.S."/>
        </authorList>
    </citation>
    <scope>NUCLEOTIDE SEQUENCE [LARGE SCALE GENOMIC DNA]</scope>
    <source>
        <strain evidence="2 3">AF16</strain>
    </source>
</reference>
<reference evidence="2 3" key="1">
    <citation type="journal article" date="2003" name="PLoS Biol.">
        <title>The genome sequence of Caenorhabditis briggsae: a platform for comparative genomics.</title>
        <authorList>
            <person name="Stein L.D."/>
            <person name="Bao Z."/>
            <person name="Blasiar D."/>
            <person name="Blumenthal T."/>
            <person name="Brent M.R."/>
            <person name="Chen N."/>
            <person name="Chinwalla A."/>
            <person name="Clarke L."/>
            <person name="Clee C."/>
            <person name="Coghlan A."/>
            <person name="Coulson A."/>
            <person name="D'Eustachio P."/>
            <person name="Fitch D.H."/>
            <person name="Fulton L.A."/>
            <person name="Fulton R.E."/>
            <person name="Griffiths-Jones S."/>
            <person name="Harris T.W."/>
            <person name="Hillier L.W."/>
            <person name="Kamath R."/>
            <person name="Kuwabara P.E."/>
            <person name="Mardis E.R."/>
            <person name="Marra M.A."/>
            <person name="Miner T.L."/>
            <person name="Minx P."/>
            <person name="Mullikin J.C."/>
            <person name="Plumb R.W."/>
            <person name="Rogers J."/>
            <person name="Schein J.E."/>
            <person name="Sohrmann M."/>
            <person name="Spieth J."/>
            <person name="Stajich J.E."/>
            <person name="Wei C."/>
            <person name="Willey D."/>
            <person name="Wilson R.K."/>
            <person name="Durbin R."/>
            <person name="Waterston R.H."/>
        </authorList>
    </citation>
    <scope>NUCLEOTIDE SEQUENCE [LARGE SCALE GENOMIC DNA]</scope>
    <source>
        <strain evidence="2 3">AF16</strain>
    </source>
</reference>
<feature type="transmembrane region" description="Helical" evidence="1">
    <location>
        <begin position="62"/>
        <end position="84"/>
    </location>
</feature>
<dbReference type="Proteomes" id="UP000008549">
    <property type="component" value="Unassembled WGS sequence"/>
</dbReference>
<name>B6IFR8_CAEBR</name>
<accession>B6IFR8</accession>
<evidence type="ECO:0000256" key="1">
    <source>
        <dbReference type="SAM" id="Phobius"/>
    </source>
</evidence>
<proteinExistence type="predicted"/>
<gene>
    <name evidence="2" type="ORF">CBG27574</name>
    <name evidence="2" type="ORF">CBG_27574</name>
</gene>
<dbReference type="InParanoid" id="B6IFR8"/>
<keyword evidence="1" id="KW-1133">Transmembrane helix</keyword>
<dbReference type="KEGG" id="cbr:CBG_27574"/>
<evidence type="ECO:0000313" key="2">
    <source>
        <dbReference type="EMBL" id="CAR98748.1"/>
    </source>
</evidence>
<dbReference type="EMBL" id="HE601277">
    <property type="protein sequence ID" value="CAR98748.1"/>
    <property type="molecule type" value="Genomic_DNA"/>
</dbReference>
<sequence>MHDLLPFFFAIAASSWANKEETNNSTILVVFLFSFIHLFFVFIPLLVGILSSFKLPSTFFPFKLFSIFSFLFLSCFYFVFYYGIFFRFVASFHTQIFMTHINPMVFSRRALDIKTYAENNHFRDI</sequence>
<organism evidence="2 3">
    <name type="scientific">Caenorhabditis briggsae</name>
    <dbReference type="NCBI Taxonomy" id="6238"/>
    <lineage>
        <taxon>Eukaryota</taxon>
        <taxon>Metazoa</taxon>
        <taxon>Ecdysozoa</taxon>
        <taxon>Nematoda</taxon>
        <taxon>Chromadorea</taxon>
        <taxon>Rhabditida</taxon>
        <taxon>Rhabditina</taxon>
        <taxon>Rhabditomorpha</taxon>
        <taxon>Rhabditoidea</taxon>
        <taxon>Rhabditidae</taxon>
        <taxon>Peloderinae</taxon>
        <taxon>Caenorhabditis</taxon>
    </lineage>
</organism>